<dbReference type="Gene3D" id="3.30.450.330">
    <property type="match status" value="1"/>
</dbReference>
<dbReference type="SUPFAM" id="SSF56519">
    <property type="entry name" value="Penicillin binding protein dimerisation domain"/>
    <property type="match status" value="1"/>
</dbReference>
<evidence type="ECO:0000256" key="2">
    <source>
        <dbReference type="ARBA" id="ARBA00022645"/>
    </source>
</evidence>
<proteinExistence type="predicted"/>
<comment type="caution">
    <text evidence="6">The sequence shown here is derived from an EMBL/GenBank/DDBJ whole genome shotgun (WGS) entry which is preliminary data.</text>
</comment>
<dbReference type="Pfam" id="PF03793">
    <property type="entry name" value="PASTA"/>
    <property type="match status" value="1"/>
</dbReference>
<dbReference type="SUPFAM" id="SSF54184">
    <property type="entry name" value="Penicillin-binding protein 2x (pbp-2x), c-terminal domain"/>
    <property type="match status" value="1"/>
</dbReference>
<dbReference type="OrthoDB" id="9804124at2"/>
<keyword evidence="7" id="KW-1185">Reference proteome</keyword>
<dbReference type="CDD" id="cd06575">
    <property type="entry name" value="PASTA_Pbp2x-like_2"/>
    <property type="match status" value="1"/>
</dbReference>
<evidence type="ECO:0000256" key="1">
    <source>
        <dbReference type="ARBA" id="ARBA00004370"/>
    </source>
</evidence>
<dbReference type="PANTHER" id="PTHR30627">
    <property type="entry name" value="PEPTIDOGLYCAN D,D-TRANSPEPTIDASE"/>
    <property type="match status" value="1"/>
</dbReference>
<dbReference type="PROSITE" id="PS51178">
    <property type="entry name" value="PASTA"/>
    <property type="match status" value="1"/>
</dbReference>
<evidence type="ECO:0000256" key="3">
    <source>
        <dbReference type="ARBA" id="ARBA00023136"/>
    </source>
</evidence>
<gene>
    <name evidence="6" type="ORF">EOD40_05515</name>
</gene>
<dbReference type="PANTHER" id="PTHR30627:SF1">
    <property type="entry name" value="PEPTIDOGLYCAN D,D-TRANSPEPTIDASE FTSI"/>
    <property type="match status" value="1"/>
</dbReference>
<evidence type="ECO:0000256" key="4">
    <source>
        <dbReference type="SAM" id="Phobius"/>
    </source>
</evidence>
<keyword evidence="2" id="KW-0121">Carboxypeptidase</keyword>
<comment type="subcellular location">
    <subcellularLocation>
        <location evidence="1">Membrane</location>
    </subcellularLocation>
</comment>
<dbReference type="Proteomes" id="UP000285211">
    <property type="component" value="Unassembled WGS sequence"/>
</dbReference>
<dbReference type="InterPro" id="IPR005543">
    <property type="entry name" value="PASTA_dom"/>
</dbReference>
<dbReference type="Pfam" id="PF00905">
    <property type="entry name" value="Transpeptidase"/>
    <property type="match status" value="1"/>
</dbReference>
<dbReference type="Gene3D" id="3.40.710.10">
    <property type="entry name" value="DD-peptidase/beta-lactamase superfamily"/>
    <property type="match status" value="1"/>
</dbReference>
<dbReference type="InterPro" id="IPR050515">
    <property type="entry name" value="Beta-lactam/transpept"/>
</dbReference>
<dbReference type="Gene3D" id="3.90.1310.10">
    <property type="entry name" value="Penicillin-binding protein 2a (Domain 2)"/>
    <property type="match status" value="1"/>
</dbReference>
<evidence type="ECO:0000259" key="5">
    <source>
        <dbReference type="PROSITE" id="PS51178"/>
    </source>
</evidence>
<dbReference type="SMART" id="SM00740">
    <property type="entry name" value="PASTA"/>
    <property type="match status" value="1"/>
</dbReference>
<evidence type="ECO:0000313" key="7">
    <source>
        <dbReference type="Proteomes" id="UP000285211"/>
    </source>
</evidence>
<dbReference type="Gene3D" id="3.30.10.20">
    <property type="match status" value="1"/>
</dbReference>
<reference evidence="6 7" key="1">
    <citation type="submission" date="2019-01" db="EMBL/GenBank/DDBJ databases">
        <authorList>
            <person name="Chen W.-M."/>
        </authorList>
    </citation>
    <scope>NUCLEOTIDE SEQUENCE [LARGE SCALE GENOMIC DNA]</scope>
    <source>
        <strain evidence="6 7">BBQ-12</strain>
    </source>
</reference>
<keyword evidence="4" id="KW-1133">Transmembrane helix</keyword>
<dbReference type="InterPro" id="IPR001460">
    <property type="entry name" value="PCN-bd_Tpept"/>
</dbReference>
<dbReference type="GO" id="GO:0005886">
    <property type="term" value="C:plasma membrane"/>
    <property type="evidence" value="ECO:0007669"/>
    <property type="project" value="TreeGrafter"/>
</dbReference>
<keyword evidence="2" id="KW-0645">Protease</keyword>
<protein>
    <submittedName>
        <fullName evidence="6">PASTA domain-containing protein</fullName>
    </submittedName>
</protein>
<feature type="transmembrane region" description="Helical" evidence="4">
    <location>
        <begin position="12"/>
        <end position="30"/>
    </location>
</feature>
<sequence>MAVDDKYISYRIYLVAFAIFLIAMAIAVKLTNIQWVEGDYYRELAKERTVRNFVIPANKGNIYSSDGSLLATSIPKYIIRFDALAPKREAFEKNVNALADSLATVLGKSAAYYQNELRKARANNNRYFLVARDLSYTDYMKIKGFPLFELGAYKGGIIIEQKTVREHPIGKIAERTIGYERKYQVGHSDGKGIEWAYRDYLNGKDGKILKQKIAKGQWKPIRDLNEVDPQDGYDVISTLDVYIQDIAHHALLKQLEDYQADHGCVVVMETHTGQVKAISNLGRANDGSYYETTNYAVAESHEPGSTFKLVDLMSILEDKVADTSTVYDSHGGVVKYYGRSVRDSHTGGYGKISLARGFELSSNTVMVQAVYENYKNNPSKFVNHIKNFGLDKPLGLHLKGEGRPIIPHPGDKIWSGISLPWMAFGYSVSVTPMQTLAFYNSVANNGVMVRPQFVSEIKEWNKTIKKFDTEVINPRICSPETLKKVRAVLGNVVKKGTASKLYSKDFPMAGKTGTAMVNYNKAGREGMYYASSFVGYFPADHPKYSCIVVVHKPNTANNNYYGADVAGPVFKRIAQKIFTEVPSTNEIKKLDRKIPKQEKNYNEYFAKLQKNQQLIPDVKGMPGMDAIALLENLGMKVRTSGMGKVKRQSLQAGQNIKKNTTITLELL</sequence>
<dbReference type="SUPFAM" id="SSF56601">
    <property type="entry name" value="beta-lactamase/transpeptidase-like"/>
    <property type="match status" value="1"/>
</dbReference>
<organism evidence="6 7">
    <name type="scientific">Flavobacterium sufflavum</name>
    <dbReference type="NCBI Taxonomy" id="1921138"/>
    <lineage>
        <taxon>Bacteria</taxon>
        <taxon>Pseudomonadati</taxon>
        <taxon>Bacteroidota</taxon>
        <taxon>Flavobacteriia</taxon>
        <taxon>Flavobacteriales</taxon>
        <taxon>Flavobacteriaceae</taxon>
        <taxon>Flavobacterium</taxon>
    </lineage>
</organism>
<feature type="domain" description="PASTA" evidence="5">
    <location>
        <begin position="609"/>
        <end position="667"/>
    </location>
</feature>
<dbReference type="GO" id="GO:0004180">
    <property type="term" value="F:carboxypeptidase activity"/>
    <property type="evidence" value="ECO:0007669"/>
    <property type="project" value="UniProtKB-KW"/>
</dbReference>
<accession>A0A3S2URV9</accession>
<dbReference type="GO" id="GO:0008658">
    <property type="term" value="F:penicillin binding"/>
    <property type="evidence" value="ECO:0007669"/>
    <property type="project" value="InterPro"/>
</dbReference>
<dbReference type="InterPro" id="IPR036138">
    <property type="entry name" value="PBP_dimer_sf"/>
</dbReference>
<dbReference type="InterPro" id="IPR012338">
    <property type="entry name" value="Beta-lactam/transpept-like"/>
</dbReference>
<evidence type="ECO:0000313" key="6">
    <source>
        <dbReference type="EMBL" id="RVT78693.1"/>
    </source>
</evidence>
<dbReference type="EMBL" id="SACJ01000002">
    <property type="protein sequence ID" value="RVT78693.1"/>
    <property type="molecule type" value="Genomic_DNA"/>
</dbReference>
<keyword evidence="3 4" id="KW-0472">Membrane</keyword>
<dbReference type="GO" id="GO:0071555">
    <property type="term" value="P:cell wall organization"/>
    <property type="evidence" value="ECO:0007669"/>
    <property type="project" value="TreeGrafter"/>
</dbReference>
<dbReference type="InterPro" id="IPR005311">
    <property type="entry name" value="PBP_dimer"/>
</dbReference>
<name>A0A3S2URV9_9FLAO</name>
<dbReference type="Pfam" id="PF03717">
    <property type="entry name" value="PBP_dimer"/>
    <property type="match status" value="1"/>
</dbReference>
<keyword evidence="4" id="KW-0812">Transmembrane</keyword>
<dbReference type="RefSeq" id="WP_128193892.1">
    <property type="nucleotide sequence ID" value="NZ_SACJ01000002.1"/>
</dbReference>
<keyword evidence="2" id="KW-0378">Hydrolase</keyword>
<dbReference type="AlphaFoldDB" id="A0A3S2URV9"/>